<reference evidence="2" key="1">
    <citation type="submission" date="2021-06" db="EMBL/GenBank/DDBJ databases">
        <title>Parelaphostrongylus tenuis whole genome reference sequence.</title>
        <authorList>
            <person name="Garwood T.J."/>
            <person name="Larsen P.A."/>
            <person name="Fountain-Jones N.M."/>
            <person name="Garbe J.R."/>
            <person name="Macchietto M.G."/>
            <person name="Kania S.A."/>
            <person name="Gerhold R.W."/>
            <person name="Richards J.E."/>
            <person name="Wolf T.M."/>
        </authorList>
    </citation>
    <scope>NUCLEOTIDE SEQUENCE</scope>
    <source>
        <strain evidence="2">MNPRO001-30</strain>
        <tissue evidence="2">Meninges</tissue>
    </source>
</reference>
<dbReference type="AlphaFoldDB" id="A0AAD5R271"/>
<name>A0AAD5R271_PARTN</name>
<dbReference type="EMBL" id="JAHQIW010006123">
    <property type="protein sequence ID" value="KAJ1368233.1"/>
    <property type="molecule type" value="Genomic_DNA"/>
</dbReference>
<keyword evidence="3" id="KW-1185">Reference proteome</keyword>
<evidence type="ECO:0000313" key="3">
    <source>
        <dbReference type="Proteomes" id="UP001196413"/>
    </source>
</evidence>
<evidence type="ECO:0000313" key="2">
    <source>
        <dbReference type="EMBL" id="KAJ1368233.1"/>
    </source>
</evidence>
<dbReference type="Proteomes" id="UP001196413">
    <property type="component" value="Unassembled WGS sequence"/>
</dbReference>
<feature type="compositionally biased region" description="Polar residues" evidence="1">
    <location>
        <begin position="166"/>
        <end position="175"/>
    </location>
</feature>
<organism evidence="2 3">
    <name type="scientific">Parelaphostrongylus tenuis</name>
    <name type="common">Meningeal worm</name>
    <dbReference type="NCBI Taxonomy" id="148309"/>
    <lineage>
        <taxon>Eukaryota</taxon>
        <taxon>Metazoa</taxon>
        <taxon>Ecdysozoa</taxon>
        <taxon>Nematoda</taxon>
        <taxon>Chromadorea</taxon>
        <taxon>Rhabditida</taxon>
        <taxon>Rhabditina</taxon>
        <taxon>Rhabditomorpha</taxon>
        <taxon>Strongyloidea</taxon>
        <taxon>Metastrongylidae</taxon>
        <taxon>Parelaphostrongylus</taxon>
    </lineage>
</organism>
<protein>
    <submittedName>
        <fullName evidence="2">Astacin (Peptidase M12A)</fullName>
    </submittedName>
</protein>
<feature type="region of interest" description="Disordered" evidence="1">
    <location>
        <begin position="87"/>
        <end position="106"/>
    </location>
</feature>
<gene>
    <name evidence="2" type="primary">NAS-31_79</name>
    <name evidence="2" type="ORF">KIN20_029318</name>
</gene>
<comment type="caution">
    <text evidence="2">The sequence shown here is derived from an EMBL/GenBank/DDBJ whole genome shotgun (WGS) entry which is preliminary data.</text>
</comment>
<feature type="non-terminal residue" evidence="2">
    <location>
        <position position="1"/>
    </location>
</feature>
<evidence type="ECO:0000256" key="1">
    <source>
        <dbReference type="SAM" id="MobiDB-lite"/>
    </source>
</evidence>
<sequence>MNNRIIQTLKVNEKLEKVEKFDMYCAAGVAILKPASKVKRSINDDDSFDEQLRSANELLKNERDADTTMRLLEHLHSMQEEIRDELLSEQETNSEETMADRRSVRRDHIRATGDTIEEINMLSGVNMALYQGDMILTEQQASEVLEDIRENEGGYRRKRQAFRDNNYPNTTWPRG</sequence>
<proteinExistence type="predicted"/>
<accession>A0AAD5R271</accession>
<feature type="region of interest" description="Disordered" evidence="1">
    <location>
        <begin position="153"/>
        <end position="175"/>
    </location>
</feature>